<evidence type="ECO:0000313" key="3">
    <source>
        <dbReference type="EMBL" id="MFD1166283.1"/>
    </source>
</evidence>
<dbReference type="Gene3D" id="3.40.50.12170">
    <property type="entry name" value="Uncharacterised protein PF07075, DUF1343"/>
    <property type="match status" value="1"/>
</dbReference>
<keyword evidence="4" id="KW-1185">Reference proteome</keyword>
<dbReference type="InterPro" id="IPR008302">
    <property type="entry name" value="NamZ"/>
</dbReference>
<reference evidence="4" key="1">
    <citation type="journal article" date="2019" name="Int. J. Syst. Evol. Microbiol.">
        <title>The Global Catalogue of Microorganisms (GCM) 10K type strain sequencing project: providing services to taxonomists for standard genome sequencing and annotation.</title>
        <authorList>
            <consortium name="The Broad Institute Genomics Platform"/>
            <consortium name="The Broad Institute Genome Sequencing Center for Infectious Disease"/>
            <person name="Wu L."/>
            <person name="Ma J."/>
        </authorList>
    </citation>
    <scope>NUCLEOTIDE SEQUENCE [LARGE SCALE GENOMIC DNA]</scope>
    <source>
        <strain evidence="4">CCUG 52468</strain>
    </source>
</reference>
<dbReference type="Pfam" id="PF07075">
    <property type="entry name" value="NamZ_N"/>
    <property type="match status" value="1"/>
</dbReference>
<feature type="signal peptide" evidence="1">
    <location>
        <begin position="1"/>
        <end position="20"/>
    </location>
</feature>
<dbReference type="PANTHER" id="PTHR42915">
    <property type="entry name" value="HYPOTHETICAL 460 KDA PROTEIN IN FEUA-SIGW INTERGENIC REGION [PRECURSOR]"/>
    <property type="match status" value="1"/>
</dbReference>
<name>A0ABW3RM34_9SPHI</name>
<feature type="chain" id="PRO_5046047177" evidence="1">
    <location>
        <begin position="21"/>
        <end position="193"/>
    </location>
</feature>
<evidence type="ECO:0000259" key="2">
    <source>
        <dbReference type="Pfam" id="PF07075"/>
    </source>
</evidence>
<gene>
    <name evidence="3" type="ORF">ACFQ2C_11765</name>
</gene>
<organism evidence="3 4">
    <name type="scientific">Sphingobacterium daejeonense</name>
    <dbReference type="NCBI Taxonomy" id="371142"/>
    <lineage>
        <taxon>Bacteria</taxon>
        <taxon>Pseudomonadati</taxon>
        <taxon>Bacteroidota</taxon>
        <taxon>Sphingobacteriia</taxon>
        <taxon>Sphingobacteriales</taxon>
        <taxon>Sphingobacteriaceae</taxon>
        <taxon>Sphingobacterium</taxon>
    </lineage>
</organism>
<sequence>MKTLLLFTFLYFIFIPSPHAQIKYSNDIIKTGAEQTEKYIDRLKGKKVGLVANQTSIIGDTHLLDSLLNRGIKVVKVFGPEHGFRGNASNGTEVGDEKDAKTGVEIVSLYGKKKKPTQEDLKDIDIMIFDIQDVGCRFYTNINTLRDVMESCARYGKELLILDRPNPNAYFIDGPILDMNYKSGIGQFPIPAV</sequence>
<keyword evidence="1" id="KW-0732">Signal</keyword>
<proteinExistence type="predicted"/>
<dbReference type="InterPro" id="IPR048502">
    <property type="entry name" value="NamZ_N"/>
</dbReference>
<protein>
    <submittedName>
        <fullName evidence="3">Exo-beta-N-acetylmuramidase NamZ domain-containing protein</fullName>
    </submittedName>
</protein>
<feature type="domain" description="Peptidoglycan beta-N-acetylmuramidase NamZ N-terminal" evidence="2">
    <location>
        <begin position="48"/>
        <end position="192"/>
    </location>
</feature>
<dbReference type="Proteomes" id="UP001597205">
    <property type="component" value="Unassembled WGS sequence"/>
</dbReference>
<dbReference type="EMBL" id="JBHTKY010000017">
    <property type="protein sequence ID" value="MFD1166283.1"/>
    <property type="molecule type" value="Genomic_DNA"/>
</dbReference>
<evidence type="ECO:0000313" key="4">
    <source>
        <dbReference type="Proteomes" id="UP001597205"/>
    </source>
</evidence>
<evidence type="ECO:0000256" key="1">
    <source>
        <dbReference type="SAM" id="SignalP"/>
    </source>
</evidence>
<dbReference type="PANTHER" id="PTHR42915:SF1">
    <property type="entry name" value="PEPTIDOGLYCAN BETA-N-ACETYLMURAMIDASE NAMZ"/>
    <property type="match status" value="1"/>
</dbReference>
<dbReference type="RefSeq" id="WP_380896810.1">
    <property type="nucleotide sequence ID" value="NZ_JBHTKY010000017.1"/>
</dbReference>
<comment type="caution">
    <text evidence="3">The sequence shown here is derived from an EMBL/GenBank/DDBJ whole genome shotgun (WGS) entry which is preliminary data.</text>
</comment>
<accession>A0ABW3RM34</accession>